<gene>
    <name evidence="2" type="ORF">F994_02785</name>
</gene>
<evidence type="ECO:0000313" key="3">
    <source>
        <dbReference type="Proteomes" id="UP000013086"/>
    </source>
</evidence>
<name>N8Q637_9GAMM</name>
<dbReference type="Pfam" id="PF16510">
    <property type="entry name" value="P22_portal"/>
    <property type="match status" value="1"/>
</dbReference>
<dbReference type="RefSeq" id="WP_004649390.1">
    <property type="nucleotide sequence ID" value="NZ_KB849166.1"/>
</dbReference>
<dbReference type="eggNOG" id="COG3170">
    <property type="taxonomic scope" value="Bacteria"/>
</dbReference>
<evidence type="ECO:0000313" key="2">
    <source>
        <dbReference type="EMBL" id="ENU18658.1"/>
    </source>
</evidence>
<protein>
    <recommendedName>
        <fullName evidence="4">Portal protein</fullName>
    </recommendedName>
</protein>
<evidence type="ECO:0008006" key="4">
    <source>
        <dbReference type="Google" id="ProtNLM"/>
    </source>
</evidence>
<dbReference type="PATRIC" id="fig|1217715.3.peg.2723"/>
<reference evidence="2 3" key="1">
    <citation type="submission" date="2013-02" db="EMBL/GenBank/DDBJ databases">
        <title>The Genome Sequence of Acinetobacter sp. ANC 3994.</title>
        <authorList>
            <consortium name="The Broad Institute Genome Sequencing Platform"/>
            <consortium name="The Broad Institute Genome Sequencing Center for Infectious Disease"/>
            <person name="Cerqueira G."/>
            <person name="Feldgarden M."/>
            <person name="Courvalin P."/>
            <person name="Perichon B."/>
            <person name="Grillot-Courvalin C."/>
            <person name="Clermont D."/>
            <person name="Rocha E."/>
            <person name="Yoon E.-J."/>
            <person name="Nemec A."/>
            <person name="Walker B."/>
            <person name="Young S.K."/>
            <person name="Zeng Q."/>
            <person name="Gargeya S."/>
            <person name="Fitzgerald M."/>
            <person name="Haas B."/>
            <person name="Abouelleil A."/>
            <person name="Alvarado L."/>
            <person name="Arachchi H.M."/>
            <person name="Berlin A.M."/>
            <person name="Chapman S.B."/>
            <person name="Dewar J."/>
            <person name="Goldberg J."/>
            <person name="Griggs A."/>
            <person name="Gujja S."/>
            <person name="Hansen M."/>
            <person name="Howarth C."/>
            <person name="Imamovic A."/>
            <person name="Larimer J."/>
            <person name="McCowan C."/>
            <person name="Murphy C."/>
            <person name="Neiman D."/>
            <person name="Pearson M."/>
            <person name="Priest M."/>
            <person name="Roberts A."/>
            <person name="Saif S."/>
            <person name="Shea T."/>
            <person name="Sisk P."/>
            <person name="Sykes S."/>
            <person name="Wortman J."/>
            <person name="Nusbaum C."/>
            <person name="Birren B."/>
        </authorList>
    </citation>
    <scope>NUCLEOTIDE SEQUENCE [LARGE SCALE GENOMIC DNA]</scope>
    <source>
        <strain evidence="2 3">ANC 3994</strain>
    </source>
</reference>
<accession>N8Q637</accession>
<feature type="region of interest" description="Disordered" evidence="1">
    <location>
        <begin position="717"/>
        <end position="762"/>
    </location>
</feature>
<dbReference type="AlphaFoldDB" id="N8Q637"/>
<feature type="compositionally biased region" description="Polar residues" evidence="1">
    <location>
        <begin position="753"/>
        <end position="762"/>
    </location>
</feature>
<dbReference type="EMBL" id="APOH01000021">
    <property type="protein sequence ID" value="ENU18658.1"/>
    <property type="molecule type" value="Genomic_DNA"/>
</dbReference>
<dbReference type="HOGENOM" id="CLU_020111_0_0_6"/>
<proteinExistence type="predicted"/>
<organism evidence="2 3">
    <name type="scientific">Acinetobacter bohemicus ANC 3994</name>
    <dbReference type="NCBI Taxonomy" id="1217715"/>
    <lineage>
        <taxon>Bacteria</taxon>
        <taxon>Pseudomonadati</taxon>
        <taxon>Pseudomonadota</taxon>
        <taxon>Gammaproteobacteria</taxon>
        <taxon>Moraxellales</taxon>
        <taxon>Moraxellaceae</taxon>
        <taxon>Acinetobacter</taxon>
    </lineage>
</organism>
<evidence type="ECO:0000256" key="1">
    <source>
        <dbReference type="SAM" id="MobiDB-lite"/>
    </source>
</evidence>
<sequence length="762" mass="85590">MQDYEAQETDVVDAVDEDALTVEELSEIQAEIQEQPHWRHIADMEMDYSDGNQLDTDLMNRMMKAGIPPAIENMIGPALVSVQGFELETRTDWRVTPNGELGGQEVADALNYKLNQAERLSKADKACSDAFRPQIGCGLGFVEVKREPDPFKYPYRCVAVHRNEIRWDMKSTESDLSDARWLQRTRWVHPKRLKDSFPDHAELIDLCGRYGGQWWNDAGYLDGGVSTGLQNAWNNARAWTHAENYWYNPTSKEMNVVEMWYRRWKNTVVLKFKDGRVVEYDEDNMAHNIAVANGLAIPSRANVSKVRRSYWLGPHCLHDGKTPYSHHYFPYVPFFGFREDNTGIPYGFVRDMKYSQDSLNSALSKLRWGMSVTRVERTKGAVDMTDDQLRRQVARPDADIVLSRQHMAQPGAKFEVKRDYNLTDQHFQMMGENRASIERVSNITSGFQGKKSNATSGRQEQIQVEQSNQTLAKMMDNFREGRTMMGEMLLSMIVEDLGNEEEVVIIEGDAVTADRTVVINKPEVSEEGYPYLSNDVQRTRLKVILSDVPSSKSYQEQQLNALSEVTKSLPPAVQAAVLPYVIALTDTPFKKDIVEAIKQASQAPTPEQIEEQIKEAVKQALAQAGNDIKLRELELKERESLSKVSEIDARSVQIGVQAAYSAMQAGVQIAQMPQIAPIADAIMQGAGYQRPTPGGDDPNFPTPTEIAASDIRSPYIQGEGAEIGSEGIAQVQQNTSPMNPPVPQQVGTGQQGIETTDVNDNL</sequence>
<feature type="compositionally biased region" description="Low complexity" evidence="1">
    <location>
        <begin position="717"/>
        <end position="730"/>
    </location>
</feature>
<comment type="caution">
    <text evidence="2">The sequence shown here is derived from an EMBL/GenBank/DDBJ whole genome shotgun (WGS) entry which is preliminary data.</text>
</comment>
<dbReference type="InterPro" id="IPR032427">
    <property type="entry name" value="P22_portal"/>
</dbReference>
<dbReference type="Proteomes" id="UP000013086">
    <property type="component" value="Unassembled WGS sequence"/>
</dbReference>
<dbReference type="OrthoDB" id="8564969at2"/>